<dbReference type="Proteomes" id="UP001642409">
    <property type="component" value="Unassembled WGS sequence"/>
</dbReference>
<reference evidence="2 3" key="2">
    <citation type="submission" date="2024-07" db="EMBL/GenBank/DDBJ databases">
        <authorList>
            <person name="Akdeniz Z."/>
        </authorList>
    </citation>
    <scope>NUCLEOTIDE SEQUENCE [LARGE SCALE GENOMIC DNA]</scope>
</reference>
<sequence length="379" mass="45114">MISTSKIISFDNIRIQPNEYEETLKYYDMTKARVLVIGVVGNDNNVNERRLTSTRYYNSHARIIYHYQAPKTRETDEYFDLVTSQYKIYKHLFSSNGMNYPHQELVEARKQWTTELVDELQLRQYEPNLVLVCSSMEDYIYEKILRRYFNPVISNAYFKDAEFLFIPKQFLTQVISTSYCYFIKNTDKQYFVQYFDDNADIVEFDMSLPTFPPIFTPYKVVKRVIHPYQNIGQLEIVMENVAKYHIDNFTIFQGAQKTKQVTLGLELHDQFNLVMLVDGVELKGFEYLQFVTQKSKEFDEAIIRENEKAKNKVDLTKKTFKTEKLLAISMAWKKPDKGRVINDWAAQLIHGMTNDEIWDKYYEYVHIDIMRKNMTGRLM</sequence>
<dbReference type="AlphaFoldDB" id="A0AA86QCS9"/>
<comment type="caution">
    <text evidence="1">The sequence shown here is derived from an EMBL/GenBank/DDBJ whole genome shotgun (WGS) entry which is preliminary data.</text>
</comment>
<dbReference type="EMBL" id="CAXDID020000341">
    <property type="protein sequence ID" value="CAL6079556.1"/>
    <property type="molecule type" value="Genomic_DNA"/>
</dbReference>
<evidence type="ECO:0000313" key="2">
    <source>
        <dbReference type="EMBL" id="CAL6079556.1"/>
    </source>
</evidence>
<accession>A0AA86QCS9</accession>
<evidence type="ECO:0000313" key="3">
    <source>
        <dbReference type="Proteomes" id="UP001642409"/>
    </source>
</evidence>
<organism evidence="1">
    <name type="scientific">Hexamita inflata</name>
    <dbReference type="NCBI Taxonomy" id="28002"/>
    <lineage>
        <taxon>Eukaryota</taxon>
        <taxon>Metamonada</taxon>
        <taxon>Diplomonadida</taxon>
        <taxon>Hexamitidae</taxon>
        <taxon>Hexamitinae</taxon>
        <taxon>Hexamita</taxon>
    </lineage>
</organism>
<proteinExistence type="predicted"/>
<name>A0AA86QCS9_9EUKA</name>
<protein>
    <submittedName>
        <fullName evidence="2">Hypothetical_protein</fullName>
    </submittedName>
</protein>
<gene>
    <name evidence="1" type="ORF">HINF_LOCUS41517</name>
    <name evidence="2" type="ORF">HINF_LOCUS59441</name>
</gene>
<evidence type="ECO:0000313" key="1">
    <source>
        <dbReference type="EMBL" id="CAI9953872.1"/>
    </source>
</evidence>
<reference evidence="1" key="1">
    <citation type="submission" date="2023-06" db="EMBL/GenBank/DDBJ databases">
        <authorList>
            <person name="Kurt Z."/>
        </authorList>
    </citation>
    <scope>NUCLEOTIDE SEQUENCE</scope>
</reference>
<keyword evidence="3" id="KW-1185">Reference proteome</keyword>
<dbReference type="EMBL" id="CATOUU010000842">
    <property type="protein sequence ID" value="CAI9953872.1"/>
    <property type="molecule type" value="Genomic_DNA"/>
</dbReference>